<protein>
    <recommendedName>
        <fullName evidence="3">C-type lectin domain-containing protein</fullName>
    </recommendedName>
</protein>
<feature type="transmembrane region" description="Helical" evidence="2">
    <location>
        <begin position="7"/>
        <end position="32"/>
    </location>
</feature>
<dbReference type="Proteomes" id="UP000001038">
    <property type="component" value="Chromosome 16"/>
</dbReference>
<feature type="domain" description="C-type lectin" evidence="3">
    <location>
        <begin position="46"/>
        <end position="136"/>
    </location>
</feature>
<dbReference type="SMART" id="SM00034">
    <property type="entry name" value="CLECT"/>
    <property type="match status" value="1"/>
</dbReference>
<dbReference type="AlphaFoldDB" id="A0A3B3IAL8"/>
<name>A0A3B3IAL8_ORYLA</name>
<dbReference type="PROSITE" id="PS50041">
    <property type="entry name" value="C_TYPE_LECTIN_2"/>
    <property type="match status" value="1"/>
</dbReference>
<accession>A0A3B3IAL8</accession>
<dbReference type="InterPro" id="IPR001304">
    <property type="entry name" value="C-type_lectin-like"/>
</dbReference>
<dbReference type="PANTHER" id="PTHR45710">
    <property type="entry name" value="C-TYPE LECTIN DOMAIN-CONTAINING PROTEIN 180"/>
    <property type="match status" value="1"/>
</dbReference>
<reference evidence="4" key="3">
    <citation type="submission" date="2025-09" db="UniProtKB">
        <authorList>
            <consortium name="Ensembl"/>
        </authorList>
    </citation>
    <scope>IDENTIFICATION</scope>
    <source>
        <strain evidence="4">Hd-rR</strain>
    </source>
</reference>
<dbReference type="InterPro" id="IPR016187">
    <property type="entry name" value="CTDL_fold"/>
</dbReference>
<dbReference type="InParanoid" id="A0A3B3IAL8"/>
<dbReference type="PANTHER" id="PTHR45710:SF31">
    <property type="entry name" value="EARLY ACTIVATION ANTIGEN CD69"/>
    <property type="match status" value="1"/>
</dbReference>
<dbReference type="InterPro" id="IPR050828">
    <property type="entry name" value="C-type_lectin/matrix_domain"/>
</dbReference>
<dbReference type="InterPro" id="IPR016186">
    <property type="entry name" value="C-type_lectin-like/link_sf"/>
</dbReference>
<evidence type="ECO:0000259" key="3">
    <source>
        <dbReference type="PROSITE" id="PS50041"/>
    </source>
</evidence>
<evidence type="ECO:0000313" key="5">
    <source>
        <dbReference type="Proteomes" id="UP000001038"/>
    </source>
</evidence>
<proteinExistence type="predicted"/>
<dbReference type="GO" id="GO:0038187">
    <property type="term" value="F:pattern recognition receptor activity"/>
    <property type="evidence" value="ECO:0000318"/>
    <property type="project" value="GO_Central"/>
</dbReference>
<dbReference type="GO" id="GO:0006955">
    <property type="term" value="P:immune response"/>
    <property type="evidence" value="ECO:0000318"/>
    <property type="project" value="GO_Central"/>
</dbReference>
<keyword evidence="2" id="KW-1133">Transmembrane helix</keyword>
<reference evidence="4 5" key="1">
    <citation type="journal article" date="2007" name="Nature">
        <title>The medaka draft genome and insights into vertebrate genome evolution.</title>
        <authorList>
            <person name="Kasahara M."/>
            <person name="Naruse K."/>
            <person name="Sasaki S."/>
            <person name="Nakatani Y."/>
            <person name="Qu W."/>
            <person name="Ahsan B."/>
            <person name="Yamada T."/>
            <person name="Nagayasu Y."/>
            <person name="Doi K."/>
            <person name="Kasai Y."/>
            <person name="Jindo T."/>
            <person name="Kobayashi D."/>
            <person name="Shimada A."/>
            <person name="Toyoda A."/>
            <person name="Kuroki Y."/>
            <person name="Fujiyama A."/>
            <person name="Sasaki T."/>
            <person name="Shimizu A."/>
            <person name="Asakawa S."/>
            <person name="Shimizu N."/>
            <person name="Hashimoto S."/>
            <person name="Yang J."/>
            <person name="Lee Y."/>
            <person name="Matsushima K."/>
            <person name="Sugano S."/>
            <person name="Sakaizumi M."/>
            <person name="Narita T."/>
            <person name="Ohishi K."/>
            <person name="Haga S."/>
            <person name="Ohta F."/>
            <person name="Nomoto H."/>
            <person name="Nogata K."/>
            <person name="Morishita T."/>
            <person name="Endo T."/>
            <person name="Shin-I T."/>
            <person name="Takeda H."/>
            <person name="Morishita S."/>
            <person name="Kohara Y."/>
        </authorList>
    </citation>
    <scope>NUCLEOTIDE SEQUENCE [LARGE SCALE GENOMIC DNA]</scope>
    <source>
        <strain evidence="4 5">Hd-rR</strain>
    </source>
</reference>
<keyword evidence="5" id="KW-1185">Reference proteome</keyword>
<reference evidence="4" key="2">
    <citation type="submission" date="2025-08" db="UniProtKB">
        <authorList>
            <consortium name="Ensembl"/>
        </authorList>
    </citation>
    <scope>IDENTIFICATION</scope>
    <source>
        <strain evidence="4">Hd-rR</strain>
    </source>
</reference>
<evidence type="ECO:0000313" key="4">
    <source>
        <dbReference type="Ensembl" id="ENSORLP00000041114.1"/>
    </source>
</evidence>
<keyword evidence="2" id="KW-0472">Membrane</keyword>
<dbReference type="Ensembl" id="ENSORLT00000043439.1">
    <property type="protein sequence ID" value="ENSORLP00000041114.1"/>
    <property type="gene ID" value="ENSORLG00000025952.1"/>
</dbReference>
<dbReference type="Gene3D" id="3.10.100.10">
    <property type="entry name" value="Mannose-Binding Protein A, subunit A"/>
    <property type="match status" value="1"/>
</dbReference>
<organism evidence="4 5">
    <name type="scientific">Oryzias latipes</name>
    <name type="common">Japanese rice fish</name>
    <name type="synonym">Japanese killifish</name>
    <dbReference type="NCBI Taxonomy" id="8090"/>
    <lineage>
        <taxon>Eukaryota</taxon>
        <taxon>Metazoa</taxon>
        <taxon>Chordata</taxon>
        <taxon>Craniata</taxon>
        <taxon>Vertebrata</taxon>
        <taxon>Euteleostomi</taxon>
        <taxon>Actinopterygii</taxon>
        <taxon>Neopterygii</taxon>
        <taxon>Teleostei</taxon>
        <taxon>Neoteleostei</taxon>
        <taxon>Acanthomorphata</taxon>
        <taxon>Ovalentaria</taxon>
        <taxon>Atherinomorphae</taxon>
        <taxon>Beloniformes</taxon>
        <taxon>Adrianichthyidae</taxon>
        <taxon>Oryziinae</taxon>
        <taxon>Oryzias</taxon>
    </lineage>
</organism>
<dbReference type="GeneTree" id="ENSGT00940000177047"/>
<evidence type="ECO:0000256" key="1">
    <source>
        <dbReference type="ARBA" id="ARBA00004401"/>
    </source>
</evidence>
<comment type="subcellular location">
    <subcellularLocation>
        <location evidence="1">Cell membrane</location>
        <topology evidence="1">Single-pass type II membrane protein</topology>
    </subcellularLocation>
</comment>
<evidence type="ECO:0000256" key="2">
    <source>
        <dbReference type="SAM" id="Phobius"/>
    </source>
</evidence>
<dbReference type="GO" id="GO:0030246">
    <property type="term" value="F:carbohydrate binding"/>
    <property type="evidence" value="ECO:0000318"/>
    <property type="project" value="GO_Central"/>
</dbReference>
<sequence length="136" mass="16432">ETFLAQGLWLLISGRMGLLFVYISFFSFLSFLPTVCQTCPKDWIQFQKSCYFFNHFISPWKTWDQSRQLCQSNKSDLTFIYNTIEFYHDIWHGYWIGLQKVNNNWIWVDGQFKYFLIPFSSFQSNNVRNCILQQKC</sequence>
<dbReference type="SUPFAM" id="SSF56436">
    <property type="entry name" value="C-type lectin-like"/>
    <property type="match status" value="1"/>
</dbReference>
<dbReference type="GO" id="GO:0009897">
    <property type="term" value="C:external side of plasma membrane"/>
    <property type="evidence" value="ECO:0000318"/>
    <property type="project" value="GO_Central"/>
</dbReference>
<dbReference type="Pfam" id="PF00059">
    <property type="entry name" value="Lectin_C"/>
    <property type="match status" value="1"/>
</dbReference>
<keyword evidence="2" id="KW-0812">Transmembrane</keyword>